<dbReference type="InterPro" id="IPR000644">
    <property type="entry name" value="CBS_dom"/>
</dbReference>
<dbReference type="Gene3D" id="3.10.580.10">
    <property type="entry name" value="CBS-domain"/>
    <property type="match status" value="1"/>
</dbReference>
<dbReference type="InterPro" id="IPR051257">
    <property type="entry name" value="Diverse_CBS-Domain"/>
</dbReference>
<evidence type="ECO:0000313" key="5">
    <source>
        <dbReference type="Proteomes" id="UP000432715"/>
    </source>
</evidence>
<proteinExistence type="predicted"/>
<sequence length="148" mass="16791">MNLKARDIMVKEVKSINGDCSVYKAVELLINSNINCLPVLDRDNCFIGIVTETDLLYVDKKLNPSSFYAYSEANIPINRRILKDSINELKSLKISQIMTTEVVSVDEDATIEELIDIIVNKGIKTIPVLKNNRLIGIVTRKNILKYYL</sequence>
<name>A0A6I0FTZ7_9FIRM</name>
<dbReference type="PANTHER" id="PTHR43080:SF2">
    <property type="entry name" value="CBS DOMAIN-CONTAINING PROTEIN"/>
    <property type="match status" value="1"/>
</dbReference>
<dbReference type="Pfam" id="PF00571">
    <property type="entry name" value="CBS"/>
    <property type="match status" value="2"/>
</dbReference>
<accession>A0A6I0FTZ7</accession>
<dbReference type="SUPFAM" id="SSF54631">
    <property type="entry name" value="CBS-domain pair"/>
    <property type="match status" value="1"/>
</dbReference>
<evidence type="ECO:0000256" key="1">
    <source>
        <dbReference type="ARBA" id="ARBA00023122"/>
    </source>
</evidence>
<dbReference type="OrthoDB" id="384703at2"/>
<organism evidence="4 5">
    <name type="scientific">Alkaliphilus pronyensis</name>
    <dbReference type="NCBI Taxonomy" id="1482732"/>
    <lineage>
        <taxon>Bacteria</taxon>
        <taxon>Bacillati</taxon>
        <taxon>Bacillota</taxon>
        <taxon>Clostridia</taxon>
        <taxon>Peptostreptococcales</taxon>
        <taxon>Natronincolaceae</taxon>
        <taxon>Alkaliphilus</taxon>
    </lineage>
</organism>
<feature type="domain" description="CBS" evidence="3">
    <location>
        <begin position="98"/>
        <end position="148"/>
    </location>
</feature>
<feature type="domain" description="CBS" evidence="3">
    <location>
        <begin position="9"/>
        <end position="65"/>
    </location>
</feature>
<dbReference type="AlphaFoldDB" id="A0A6I0FTZ7"/>
<evidence type="ECO:0000313" key="4">
    <source>
        <dbReference type="EMBL" id="KAB3539694.1"/>
    </source>
</evidence>
<dbReference type="InterPro" id="IPR046342">
    <property type="entry name" value="CBS_dom_sf"/>
</dbReference>
<dbReference type="PROSITE" id="PS51371">
    <property type="entry name" value="CBS"/>
    <property type="match status" value="2"/>
</dbReference>
<evidence type="ECO:0000256" key="2">
    <source>
        <dbReference type="PROSITE-ProRule" id="PRU00703"/>
    </source>
</evidence>
<keyword evidence="1 2" id="KW-0129">CBS domain</keyword>
<dbReference type="PANTHER" id="PTHR43080">
    <property type="entry name" value="CBS DOMAIN-CONTAINING PROTEIN CBSX3, MITOCHONDRIAL"/>
    <property type="match status" value="1"/>
</dbReference>
<dbReference type="EMBL" id="WBZC01000002">
    <property type="protein sequence ID" value="KAB3539694.1"/>
    <property type="molecule type" value="Genomic_DNA"/>
</dbReference>
<dbReference type="SMART" id="SM00116">
    <property type="entry name" value="CBS"/>
    <property type="match status" value="2"/>
</dbReference>
<gene>
    <name evidence="4" type="ORF">F8154_00645</name>
</gene>
<keyword evidence="5" id="KW-1185">Reference proteome</keyword>
<dbReference type="RefSeq" id="WP_151859654.1">
    <property type="nucleotide sequence ID" value="NZ_WBZC01000002.1"/>
</dbReference>
<dbReference type="Proteomes" id="UP000432715">
    <property type="component" value="Unassembled WGS sequence"/>
</dbReference>
<comment type="caution">
    <text evidence="4">The sequence shown here is derived from an EMBL/GenBank/DDBJ whole genome shotgun (WGS) entry which is preliminary data.</text>
</comment>
<dbReference type="CDD" id="cd04586">
    <property type="entry name" value="CBS_pair_BON_assoc"/>
    <property type="match status" value="1"/>
</dbReference>
<protein>
    <submittedName>
        <fullName evidence="4">CBS domain-containing protein</fullName>
    </submittedName>
</protein>
<reference evidence="4 5" key="1">
    <citation type="submission" date="2019-10" db="EMBL/GenBank/DDBJ databases">
        <title>Alkaliphilus serpentinus sp. nov. and Alkaliphilus pronyensis sp. nov., two novel anaerobic alkaliphilic species isolated from the serpentinized-hosted hydrothermal field of the Prony Bay (New Caledonia).</title>
        <authorList>
            <person name="Postec A."/>
        </authorList>
    </citation>
    <scope>NUCLEOTIDE SEQUENCE [LARGE SCALE GENOMIC DNA]</scope>
    <source>
        <strain evidence="4 5">LacV</strain>
    </source>
</reference>
<evidence type="ECO:0000259" key="3">
    <source>
        <dbReference type="PROSITE" id="PS51371"/>
    </source>
</evidence>